<accession>A0ABS4X7C0</accession>
<dbReference type="RefSeq" id="WP_209905230.1">
    <property type="nucleotide sequence ID" value="NZ_BAAAJW010000013.1"/>
</dbReference>
<evidence type="ECO:0000313" key="1">
    <source>
        <dbReference type="EMBL" id="MBP2384375.1"/>
    </source>
</evidence>
<dbReference type="EMBL" id="JAGIOD010000002">
    <property type="protein sequence ID" value="MBP2384375.1"/>
    <property type="molecule type" value="Genomic_DNA"/>
</dbReference>
<proteinExistence type="predicted"/>
<reference evidence="1 2" key="1">
    <citation type="submission" date="2021-03" db="EMBL/GenBank/DDBJ databases">
        <title>Sequencing the genomes of 1000 actinobacteria strains.</title>
        <authorList>
            <person name="Klenk H.-P."/>
        </authorList>
    </citation>
    <scope>NUCLEOTIDE SEQUENCE [LARGE SCALE GENOMIC DNA]</scope>
    <source>
        <strain evidence="1 2">DSM 14566</strain>
    </source>
</reference>
<gene>
    <name evidence="1" type="ORF">JOF43_004364</name>
</gene>
<evidence type="ECO:0000313" key="2">
    <source>
        <dbReference type="Proteomes" id="UP001519290"/>
    </source>
</evidence>
<dbReference type="Proteomes" id="UP001519290">
    <property type="component" value="Unassembled WGS sequence"/>
</dbReference>
<protein>
    <recommendedName>
        <fullName evidence="3">DUF1772 domain-containing protein</fullName>
    </recommendedName>
</protein>
<comment type="caution">
    <text evidence="1">The sequence shown here is derived from an EMBL/GenBank/DDBJ whole genome shotgun (WGS) entry which is preliminary data.</text>
</comment>
<name>A0ABS4X7C0_9MICO</name>
<sequence>MSSAVTLGLSMAHALELPAKRRMETAQWWNLSRTLYRPWFGRAGHAEGIALLAVPALAVMDPDSRRQSLTSSCALLLANPVLFFSLVAETNRATLRYGDEVPLDVIALRDRWEFGHLGRFMCHLVAFLALAWQSSRES</sequence>
<organism evidence="1 2">
    <name type="scientific">Brachybacterium sacelli</name>
    <dbReference type="NCBI Taxonomy" id="173364"/>
    <lineage>
        <taxon>Bacteria</taxon>
        <taxon>Bacillati</taxon>
        <taxon>Actinomycetota</taxon>
        <taxon>Actinomycetes</taxon>
        <taxon>Micrococcales</taxon>
        <taxon>Dermabacteraceae</taxon>
        <taxon>Brachybacterium</taxon>
    </lineage>
</organism>
<keyword evidence="2" id="KW-1185">Reference proteome</keyword>
<evidence type="ECO:0008006" key="3">
    <source>
        <dbReference type="Google" id="ProtNLM"/>
    </source>
</evidence>